<comment type="caution">
    <text evidence="2">The sequence shown here is derived from an EMBL/GenBank/DDBJ whole genome shotgun (WGS) entry which is preliminary data.</text>
</comment>
<dbReference type="EMBL" id="JAGGMS010000001">
    <property type="protein sequence ID" value="MBP2180950.1"/>
    <property type="molecule type" value="Genomic_DNA"/>
</dbReference>
<accession>A0ABS4PPX4</accession>
<dbReference type="Proteomes" id="UP000741013">
    <property type="component" value="Unassembled WGS sequence"/>
</dbReference>
<name>A0ABS4PPX4_9PSEU</name>
<keyword evidence="3" id="KW-1185">Reference proteome</keyword>
<proteinExistence type="predicted"/>
<evidence type="ECO:0000313" key="3">
    <source>
        <dbReference type="Proteomes" id="UP000741013"/>
    </source>
</evidence>
<feature type="domain" description="DUF397" evidence="1">
    <location>
        <begin position="17"/>
        <end position="70"/>
    </location>
</feature>
<dbReference type="Pfam" id="PF04149">
    <property type="entry name" value="DUF397"/>
    <property type="match status" value="1"/>
</dbReference>
<dbReference type="RefSeq" id="WP_209664432.1">
    <property type="nucleotide sequence ID" value="NZ_JAGGMS010000001.1"/>
</dbReference>
<organism evidence="2 3">
    <name type="scientific">Amycolatopsis magusensis</name>
    <dbReference type="NCBI Taxonomy" id="882444"/>
    <lineage>
        <taxon>Bacteria</taxon>
        <taxon>Bacillati</taxon>
        <taxon>Actinomycetota</taxon>
        <taxon>Actinomycetes</taxon>
        <taxon>Pseudonocardiales</taxon>
        <taxon>Pseudonocardiaceae</taxon>
        <taxon>Amycolatopsis</taxon>
    </lineage>
</organism>
<evidence type="ECO:0000313" key="2">
    <source>
        <dbReference type="EMBL" id="MBP2180950.1"/>
    </source>
</evidence>
<evidence type="ECO:0000259" key="1">
    <source>
        <dbReference type="Pfam" id="PF04149"/>
    </source>
</evidence>
<sequence>MQAYDPYSIGDRFAPGDWQRPATCGPNGANCVEVNLADRESIGLRDGKLPGSPVLVFDAREWEDFVASVRAGQFG</sequence>
<protein>
    <recommendedName>
        <fullName evidence="1">DUF397 domain-containing protein</fullName>
    </recommendedName>
</protein>
<reference evidence="2 3" key="1">
    <citation type="submission" date="2021-03" db="EMBL/GenBank/DDBJ databases">
        <title>Sequencing the genomes of 1000 actinobacteria strains.</title>
        <authorList>
            <person name="Klenk H.-P."/>
        </authorList>
    </citation>
    <scope>NUCLEOTIDE SEQUENCE [LARGE SCALE GENOMIC DNA]</scope>
    <source>
        <strain evidence="2 3">DSM 45510</strain>
    </source>
</reference>
<dbReference type="InterPro" id="IPR007278">
    <property type="entry name" value="DUF397"/>
</dbReference>
<gene>
    <name evidence="2" type="ORF">JOM49_002476</name>
</gene>